<evidence type="ECO:0000313" key="10">
    <source>
        <dbReference type="Proteomes" id="UP000661435"/>
    </source>
</evidence>
<dbReference type="InterPro" id="IPR013656">
    <property type="entry name" value="PAS_4"/>
</dbReference>
<keyword evidence="1" id="KW-0547">Nucleotide-binding</keyword>
<sequence length="449" mass="50153">MMQFIENLDAAAVLDETGTYIYVSPSWQRFTGHTAQDALGRKVWELLPDTHAPEVLRTGKPVLAQVVRAQGVPAVTNYIPRLDANGKVIGVFIYVIVYGKQNVDDVSARLSELSREVEFYKKELSRIRGARYSMDNIIGKSDAIQRLKEQIYQAAHSASTVLIEGETGSGKELIAHAIHAGGVRRSANFVRVNCSAIPAELMESEFFGYVTGAFTGAAKKGKAGRFELANKGSIFLDEVNLLTPTMQPKFLRVLQEREIDPVGGDKSIPIDVRVIAASNIPLEALVETGQFRSDLYYRLNVIRIQAPTLRERKEDIPLLVENFIRQLNRQLGMVIEGVGPGSMELLMDYDWPGNVRELQNAVESAMNAAASPILRRKDFFQLEQRLQARKRRQVTSSGDFRLRPARQAFEREFIRDALAAANGNRAKAAGLLGISRTVLYEKLEQYQLK</sequence>
<evidence type="ECO:0000313" key="9">
    <source>
        <dbReference type="EMBL" id="MBC5734168.1"/>
    </source>
</evidence>
<dbReference type="PROSITE" id="PS50112">
    <property type="entry name" value="PAS"/>
    <property type="match status" value="1"/>
</dbReference>
<keyword evidence="2" id="KW-0067">ATP-binding</keyword>
<dbReference type="InterPro" id="IPR000014">
    <property type="entry name" value="PAS"/>
</dbReference>
<dbReference type="SUPFAM" id="SSF46689">
    <property type="entry name" value="Homeodomain-like"/>
    <property type="match status" value="1"/>
</dbReference>
<evidence type="ECO:0000256" key="5">
    <source>
        <dbReference type="ARBA" id="ARBA00023163"/>
    </source>
</evidence>
<keyword evidence="4" id="KW-0238">DNA-binding</keyword>
<dbReference type="Proteomes" id="UP000661435">
    <property type="component" value="Unassembled WGS sequence"/>
</dbReference>
<dbReference type="PROSITE" id="PS50045">
    <property type="entry name" value="SIGMA54_INTERACT_4"/>
    <property type="match status" value="1"/>
</dbReference>
<keyword evidence="3" id="KW-0805">Transcription regulation</keyword>
<dbReference type="InterPro" id="IPR002197">
    <property type="entry name" value="HTH_Fis"/>
</dbReference>
<dbReference type="InterPro" id="IPR003593">
    <property type="entry name" value="AAA+_ATPase"/>
</dbReference>
<dbReference type="Pfam" id="PF08448">
    <property type="entry name" value="PAS_4"/>
    <property type="match status" value="1"/>
</dbReference>
<evidence type="ECO:0000256" key="3">
    <source>
        <dbReference type="ARBA" id="ARBA00023015"/>
    </source>
</evidence>
<protein>
    <submittedName>
        <fullName evidence="9">Sigma 54-interacting transcriptional regulator</fullName>
    </submittedName>
</protein>
<dbReference type="Pfam" id="PF00158">
    <property type="entry name" value="Sigma54_activat"/>
    <property type="match status" value="1"/>
</dbReference>
<dbReference type="FunFam" id="3.40.50.300:FF:000006">
    <property type="entry name" value="DNA-binding transcriptional regulator NtrC"/>
    <property type="match status" value="1"/>
</dbReference>
<dbReference type="PROSITE" id="PS00688">
    <property type="entry name" value="SIGMA54_INTERACT_3"/>
    <property type="match status" value="1"/>
</dbReference>
<dbReference type="AlphaFoldDB" id="A0A8J6JDZ3"/>
<dbReference type="GO" id="GO:0043565">
    <property type="term" value="F:sequence-specific DNA binding"/>
    <property type="evidence" value="ECO:0007669"/>
    <property type="project" value="InterPro"/>
</dbReference>
<dbReference type="Gene3D" id="3.30.450.20">
    <property type="entry name" value="PAS domain"/>
    <property type="match status" value="1"/>
</dbReference>
<dbReference type="PRINTS" id="PR01590">
    <property type="entry name" value="HTHFIS"/>
</dbReference>
<proteinExistence type="predicted"/>
<evidence type="ECO:0000259" key="8">
    <source>
        <dbReference type="PROSITE" id="PS50112"/>
    </source>
</evidence>
<feature type="coiled-coil region" evidence="6">
    <location>
        <begin position="103"/>
        <end position="130"/>
    </location>
</feature>
<dbReference type="InterPro" id="IPR025943">
    <property type="entry name" value="Sigma_54_int_dom_ATP-bd_2"/>
</dbReference>
<feature type="domain" description="PAS" evidence="8">
    <location>
        <begin position="1"/>
        <end position="70"/>
    </location>
</feature>
<dbReference type="InterPro" id="IPR002078">
    <property type="entry name" value="Sigma_54_int"/>
</dbReference>
<dbReference type="InterPro" id="IPR009057">
    <property type="entry name" value="Homeodomain-like_sf"/>
</dbReference>
<dbReference type="InterPro" id="IPR058031">
    <property type="entry name" value="AAA_lid_NorR"/>
</dbReference>
<evidence type="ECO:0000256" key="6">
    <source>
        <dbReference type="SAM" id="Coils"/>
    </source>
</evidence>
<dbReference type="Gene3D" id="1.10.8.60">
    <property type="match status" value="1"/>
</dbReference>
<organism evidence="9 10">
    <name type="scientific">Lawsonibacter hominis</name>
    <dbReference type="NCBI Taxonomy" id="2763053"/>
    <lineage>
        <taxon>Bacteria</taxon>
        <taxon>Bacillati</taxon>
        <taxon>Bacillota</taxon>
        <taxon>Clostridia</taxon>
        <taxon>Eubacteriales</taxon>
        <taxon>Oscillospiraceae</taxon>
        <taxon>Lawsonibacter</taxon>
    </lineage>
</organism>
<dbReference type="InterPro" id="IPR025944">
    <property type="entry name" value="Sigma_54_int_dom_CS"/>
</dbReference>
<dbReference type="SMART" id="SM00382">
    <property type="entry name" value="AAA"/>
    <property type="match status" value="1"/>
</dbReference>
<dbReference type="NCBIfam" id="TIGR00229">
    <property type="entry name" value="sensory_box"/>
    <property type="match status" value="1"/>
</dbReference>
<dbReference type="SUPFAM" id="SSF52540">
    <property type="entry name" value="P-loop containing nucleoside triphosphate hydrolases"/>
    <property type="match status" value="1"/>
</dbReference>
<dbReference type="PROSITE" id="PS00676">
    <property type="entry name" value="SIGMA54_INTERACT_2"/>
    <property type="match status" value="1"/>
</dbReference>
<accession>A0A8J6JDZ3</accession>
<dbReference type="GO" id="GO:0005524">
    <property type="term" value="F:ATP binding"/>
    <property type="evidence" value="ECO:0007669"/>
    <property type="project" value="UniProtKB-KW"/>
</dbReference>
<dbReference type="Gene3D" id="3.40.50.300">
    <property type="entry name" value="P-loop containing nucleotide triphosphate hydrolases"/>
    <property type="match status" value="1"/>
</dbReference>
<reference evidence="9" key="1">
    <citation type="submission" date="2020-08" db="EMBL/GenBank/DDBJ databases">
        <title>Genome public.</title>
        <authorList>
            <person name="Liu C."/>
            <person name="Sun Q."/>
        </authorList>
    </citation>
    <scope>NUCLEOTIDE SEQUENCE</scope>
    <source>
        <strain evidence="9">NSJ-51</strain>
    </source>
</reference>
<evidence type="ECO:0000256" key="2">
    <source>
        <dbReference type="ARBA" id="ARBA00022840"/>
    </source>
</evidence>
<comment type="caution">
    <text evidence="9">The sequence shown here is derived from an EMBL/GenBank/DDBJ whole genome shotgun (WGS) entry which is preliminary data.</text>
</comment>
<dbReference type="GO" id="GO:0006355">
    <property type="term" value="P:regulation of DNA-templated transcription"/>
    <property type="evidence" value="ECO:0007669"/>
    <property type="project" value="InterPro"/>
</dbReference>
<dbReference type="Pfam" id="PF25601">
    <property type="entry name" value="AAA_lid_14"/>
    <property type="match status" value="1"/>
</dbReference>
<dbReference type="SUPFAM" id="SSF55785">
    <property type="entry name" value="PYP-like sensor domain (PAS domain)"/>
    <property type="match status" value="1"/>
</dbReference>
<dbReference type="CDD" id="cd00009">
    <property type="entry name" value="AAA"/>
    <property type="match status" value="1"/>
</dbReference>
<feature type="domain" description="Sigma-54 factor interaction" evidence="7">
    <location>
        <begin position="137"/>
        <end position="367"/>
    </location>
</feature>
<dbReference type="PANTHER" id="PTHR32071">
    <property type="entry name" value="TRANSCRIPTIONAL REGULATORY PROTEIN"/>
    <property type="match status" value="1"/>
</dbReference>
<dbReference type="Pfam" id="PF02954">
    <property type="entry name" value="HTH_8"/>
    <property type="match status" value="1"/>
</dbReference>
<keyword evidence="10" id="KW-1185">Reference proteome</keyword>
<evidence type="ECO:0000259" key="7">
    <source>
        <dbReference type="PROSITE" id="PS50045"/>
    </source>
</evidence>
<dbReference type="InterPro" id="IPR025662">
    <property type="entry name" value="Sigma_54_int_dom_ATP-bd_1"/>
</dbReference>
<dbReference type="EMBL" id="JACOPP010000013">
    <property type="protein sequence ID" value="MBC5734168.1"/>
    <property type="molecule type" value="Genomic_DNA"/>
</dbReference>
<keyword evidence="5" id="KW-0804">Transcription</keyword>
<dbReference type="PROSITE" id="PS00675">
    <property type="entry name" value="SIGMA54_INTERACT_1"/>
    <property type="match status" value="1"/>
</dbReference>
<dbReference type="InterPro" id="IPR035965">
    <property type="entry name" value="PAS-like_dom_sf"/>
</dbReference>
<dbReference type="Gene3D" id="1.10.10.60">
    <property type="entry name" value="Homeodomain-like"/>
    <property type="match status" value="1"/>
</dbReference>
<dbReference type="CDD" id="cd00130">
    <property type="entry name" value="PAS"/>
    <property type="match status" value="1"/>
</dbReference>
<evidence type="ECO:0000256" key="1">
    <source>
        <dbReference type="ARBA" id="ARBA00022741"/>
    </source>
</evidence>
<evidence type="ECO:0000256" key="4">
    <source>
        <dbReference type="ARBA" id="ARBA00023125"/>
    </source>
</evidence>
<gene>
    <name evidence="9" type="ORF">H8S57_10585</name>
</gene>
<keyword evidence="6" id="KW-0175">Coiled coil</keyword>
<dbReference type="InterPro" id="IPR027417">
    <property type="entry name" value="P-loop_NTPase"/>
</dbReference>
<name>A0A8J6JDZ3_9FIRM</name>